<dbReference type="GO" id="GO:0051453">
    <property type="term" value="P:regulation of intracellular pH"/>
    <property type="evidence" value="ECO:0007669"/>
    <property type="project" value="TreeGrafter"/>
</dbReference>
<keyword evidence="6" id="KW-0915">Sodium</keyword>
<dbReference type="GO" id="GO:0015386">
    <property type="term" value="F:potassium:proton antiporter activity"/>
    <property type="evidence" value="ECO:0007669"/>
    <property type="project" value="TreeGrafter"/>
</dbReference>
<dbReference type="NCBIfam" id="TIGR00840">
    <property type="entry name" value="b_cpa1"/>
    <property type="match status" value="1"/>
</dbReference>
<keyword evidence="10" id="KW-0050">Antiport</keyword>
<evidence type="ECO:0000256" key="6">
    <source>
        <dbReference type="ARBA" id="ARBA00023053"/>
    </source>
</evidence>
<evidence type="ECO:0000256" key="8">
    <source>
        <dbReference type="ARBA" id="ARBA00023136"/>
    </source>
</evidence>
<evidence type="ECO:0000256" key="3">
    <source>
        <dbReference type="ARBA" id="ARBA00022475"/>
    </source>
</evidence>
<dbReference type="PANTHER" id="PTHR10110:SF86">
    <property type="entry name" value="SODIUM_HYDROGEN EXCHANGER 7"/>
    <property type="match status" value="1"/>
</dbReference>
<dbReference type="GO" id="GO:0005886">
    <property type="term" value="C:plasma membrane"/>
    <property type="evidence" value="ECO:0007669"/>
    <property type="project" value="UniProtKB-SubCell"/>
</dbReference>
<feature type="domain" description="Cation/H+ exchanger transmembrane" evidence="13">
    <location>
        <begin position="46"/>
        <end position="446"/>
    </location>
</feature>
<dbReference type="EMBL" id="HBKN01045928">
    <property type="protein sequence ID" value="CAE2335596.1"/>
    <property type="molecule type" value="Transcribed_RNA"/>
</dbReference>
<dbReference type="AlphaFoldDB" id="A0A6U6D4D8"/>
<dbReference type="GO" id="GO:0015385">
    <property type="term" value="F:sodium:proton antiporter activity"/>
    <property type="evidence" value="ECO:0007669"/>
    <property type="project" value="InterPro"/>
</dbReference>
<feature type="transmembrane region" description="Helical" evidence="12">
    <location>
        <begin position="421"/>
        <end position="445"/>
    </location>
</feature>
<keyword evidence="2 10" id="KW-0813">Transport</keyword>
<dbReference type="GO" id="GO:0098719">
    <property type="term" value="P:sodium ion import across plasma membrane"/>
    <property type="evidence" value="ECO:0007669"/>
    <property type="project" value="TreeGrafter"/>
</dbReference>
<feature type="transmembrane region" description="Helical" evidence="12">
    <location>
        <begin position="49"/>
        <end position="68"/>
    </location>
</feature>
<organism evidence="15">
    <name type="scientific">Guillardia theta</name>
    <name type="common">Cryptophyte</name>
    <name type="synonym">Cryptomonas phi</name>
    <dbReference type="NCBI Taxonomy" id="55529"/>
    <lineage>
        <taxon>Eukaryota</taxon>
        <taxon>Cryptophyceae</taxon>
        <taxon>Pyrenomonadales</taxon>
        <taxon>Geminigeraceae</taxon>
        <taxon>Guillardia</taxon>
    </lineage>
</organism>
<dbReference type="EMBL" id="HBKN01045927">
    <property type="protein sequence ID" value="CAE2335595.1"/>
    <property type="molecule type" value="Transcribed_RNA"/>
</dbReference>
<feature type="compositionally biased region" description="Basic and acidic residues" evidence="11">
    <location>
        <begin position="545"/>
        <end position="557"/>
    </location>
</feature>
<dbReference type="PANTHER" id="PTHR10110">
    <property type="entry name" value="SODIUM/HYDROGEN EXCHANGER"/>
    <property type="match status" value="1"/>
</dbReference>
<feature type="transmembrane region" description="Helical" evidence="12">
    <location>
        <begin position="265"/>
        <end position="292"/>
    </location>
</feature>
<reference evidence="15" key="1">
    <citation type="submission" date="2021-01" db="EMBL/GenBank/DDBJ databases">
        <authorList>
            <person name="Corre E."/>
            <person name="Pelletier E."/>
            <person name="Niang G."/>
            <person name="Scheremetjew M."/>
            <person name="Finn R."/>
            <person name="Kale V."/>
            <person name="Holt S."/>
            <person name="Cochrane G."/>
            <person name="Meng A."/>
            <person name="Brown T."/>
            <person name="Cohen L."/>
        </authorList>
    </citation>
    <scope>NUCLEOTIDE SEQUENCE</scope>
    <source>
        <strain evidence="15">CCMP 2712</strain>
    </source>
</reference>
<evidence type="ECO:0000256" key="11">
    <source>
        <dbReference type="SAM" id="MobiDB-lite"/>
    </source>
</evidence>
<proteinExistence type="inferred from homology"/>
<evidence type="ECO:0000313" key="15">
    <source>
        <dbReference type="EMBL" id="CAE2335596.1"/>
    </source>
</evidence>
<feature type="transmembrane region" description="Helical" evidence="12">
    <location>
        <begin position="393"/>
        <end position="415"/>
    </location>
</feature>
<keyword evidence="9 10" id="KW-0739">Sodium transport</keyword>
<feature type="transmembrane region" description="Helical" evidence="12">
    <location>
        <begin position="112"/>
        <end position="132"/>
    </location>
</feature>
<evidence type="ECO:0000256" key="10">
    <source>
        <dbReference type="RuleBase" id="RU003722"/>
    </source>
</evidence>
<gene>
    <name evidence="14" type="ORF">GTHE00462_LOCUS35941</name>
    <name evidence="15" type="ORF">GTHE00462_LOCUS35942</name>
</gene>
<evidence type="ECO:0000256" key="4">
    <source>
        <dbReference type="ARBA" id="ARBA00022692"/>
    </source>
</evidence>
<evidence type="ECO:0000313" key="14">
    <source>
        <dbReference type="EMBL" id="CAE2335595.1"/>
    </source>
</evidence>
<feature type="transmembrane region" description="Helical" evidence="12">
    <location>
        <begin position="354"/>
        <end position="381"/>
    </location>
</feature>
<evidence type="ECO:0000256" key="5">
    <source>
        <dbReference type="ARBA" id="ARBA00022989"/>
    </source>
</evidence>
<feature type="transmembrane region" description="Helical" evidence="12">
    <location>
        <begin position="218"/>
        <end position="245"/>
    </location>
</feature>
<evidence type="ECO:0000256" key="1">
    <source>
        <dbReference type="ARBA" id="ARBA00004651"/>
    </source>
</evidence>
<feature type="transmembrane region" description="Helical" evidence="12">
    <location>
        <begin position="20"/>
        <end position="37"/>
    </location>
</feature>
<dbReference type="PRINTS" id="PR01084">
    <property type="entry name" value="NAHEXCHNGR"/>
</dbReference>
<evidence type="ECO:0000256" key="12">
    <source>
        <dbReference type="SAM" id="Phobius"/>
    </source>
</evidence>
<keyword evidence="3" id="KW-1003">Cell membrane</keyword>
<evidence type="ECO:0000259" key="13">
    <source>
        <dbReference type="Pfam" id="PF00999"/>
    </source>
</evidence>
<evidence type="ECO:0000256" key="9">
    <source>
        <dbReference type="ARBA" id="ARBA00023201"/>
    </source>
</evidence>
<feature type="region of interest" description="Disordered" evidence="11">
    <location>
        <begin position="526"/>
        <end position="598"/>
    </location>
</feature>
<keyword evidence="5 12" id="KW-1133">Transmembrane helix</keyword>
<feature type="compositionally biased region" description="Basic and acidic residues" evidence="11">
    <location>
        <begin position="565"/>
        <end position="588"/>
    </location>
</feature>
<comment type="similarity">
    <text evidence="10">Belongs to the monovalent cation:proton antiporter 1 (CPA1) transporter (TC 2.A.36) family.</text>
</comment>
<sequence length="598" mass="65523">MLSPIMAEEVINAQASNQAAGVVGLVLACTLFANLLQRFNTSYWFSSDSVLAIVIGFIASVPLCTISGSSTNTTRPGKDFDTVFFLYLVPSILYESGYSLNQKDFFRNFTAIILYAVVGTVISSIVTGMTLFQLASKGSVTGINASSPKESLMFGSLLSATDPVATLAVLGQLNVDPQLYSIIFGESVLNDAVAIVLFQTLDSFPDDSKFHVSAKAAFGALGMFLGISIGSVLLGAVSGLCAGFITKWMLVKATAPTEVTVMLSMAYLSFIAADSVGLSGLMAVFFSGVVMSHYAKYNISEDGQHTTHNVTRTLAHLSEMLTFLYFGYTILPLVNASCARAERMEEVAVIEWSLFFWTLFMCFVSRAINVVPLTIIINIFQRNERRKRISFKSMLMIWFSGLRGAIAFALSLTFQSPNRRFLIPCVILVVLFTNFFLGQATAPLLKLLRIPIGITPDDNEEEQEEPRTGIDIQDMSARFLPSRGPVRVGRMHALWRRVDELYLKPYVGGRSRRGLYRRQAGLEEGLEGSMPSSMHLPHSDLSSSDLERESAADKSLGDQELVPMPKERGEDEHARTRVVSDRSVDALHEPLNPGAHGP</sequence>
<keyword evidence="8 12" id="KW-0472">Membrane</keyword>
<feature type="compositionally biased region" description="Low complexity" evidence="11">
    <location>
        <begin position="531"/>
        <end position="544"/>
    </location>
</feature>
<evidence type="ECO:0000256" key="2">
    <source>
        <dbReference type="ARBA" id="ARBA00022448"/>
    </source>
</evidence>
<keyword evidence="4 10" id="KW-0812">Transmembrane</keyword>
<dbReference type="InterPro" id="IPR006153">
    <property type="entry name" value="Cation/H_exchanger_TM"/>
</dbReference>
<dbReference type="InterPro" id="IPR018422">
    <property type="entry name" value="Cation/H_exchanger_CPA1"/>
</dbReference>
<feature type="transmembrane region" description="Helical" evidence="12">
    <location>
        <begin position="313"/>
        <end position="334"/>
    </location>
</feature>
<dbReference type="Pfam" id="PF00999">
    <property type="entry name" value="Na_H_Exchanger"/>
    <property type="match status" value="1"/>
</dbReference>
<feature type="transmembrane region" description="Helical" evidence="12">
    <location>
        <begin position="80"/>
        <end position="100"/>
    </location>
</feature>
<protein>
    <recommendedName>
        <fullName evidence="10">Sodium/hydrogen exchanger</fullName>
    </recommendedName>
</protein>
<name>A0A6U6D4D8_GUITH</name>
<keyword evidence="7 10" id="KW-0406">Ion transport</keyword>
<evidence type="ECO:0000256" key="7">
    <source>
        <dbReference type="ARBA" id="ARBA00023065"/>
    </source>
</evidence>
<comment type="subcellular location">
    <subcellularLocation>
        <location evidence="1">Cell membrane</location>
        <topology evidence="1">Multi-pass membrane protein</topology>
    </subcellularLocation>
</comment>
<dbReference type="InterPro" id="IPR004709">
    <property type="entry name" value="NaH_exchanger"/>
</dbReference>
<accession>A0A6U6D4D8</accession>
<dbReference type="Gene3D" id="6.10.140.1330">
    <property type="match status" value="1"/>
</dbReference>